<sequence length="219" mass="24243">MENRTKYLFLTGFCLAQVMAFTPQVFAAEEAERDDRPLIEPDVKPVPVDEALIDTENFEVGAFVGVLNIEDFESSLVYGGKLTYHLSESFFFEAGIGFAEGGETSFENLAGNVQVLTDSEREYRYYNINLGYNVLPGQAFLTENYAFNTNFYLIAGAGATDFGGDTRFTLNAGAGYQILLTDSLAIHLGVRQHYYRIDVVGAEKTSMNTEISSGLSVFF</sequence>
<dbReference type="InterPro" id="IPR030820">
    <property type="entry name" value="OMP_myx_plus_Proteobacteria"/>
</dbReference>
<dbReference type="SUPFAM" id="SSF56925">
    <property type="entry name" value="OMPA-like"/>
    <property type="match status" value="1"/>
</dbReference>
<feature type="domain" description="Outer membrane protein beta-barrel" evidence="3">
    <location>
        <begin position="58"/>
        <end position="216"/>
    </location>
</feature>
<dbReference type="InterPro" id="IPR011250">
    <property type="entry name" value="OMP/PagP_B-barrel"/>
</dbReference>
<feature type="chain" id="PRO_5012138630" evidence="2">
    <location>
        <begin position="28"/>
        <end position="219"/>
    </location>
</feature>
<dbReference type="Gene3D" id="2.40.160.20">
    <property type="match status" value="1"/>
</dbReference>
<feature type="signal peptide" evidence="2">
    <location>
        <begin position="1"/>
        <end position="27"/>
    </location>
</feature>
<evidence type="ECO:0000313" key="5">
    <source>
        <dbReference type="Proteomes" id="UP000184497"/>
    </source>
</evidence>
<dbReference type="OrthoDB" id="9150045at2"/>
<dbReference type="AlphaFoldDB" id="A0A1M6SCQ8"/>
<proteinExistence type="predicted"/>
<evidence type="ECO:0000256" key="2">
    <source>
        <dbReference type="SAM" id="SignalP"/>
    </source>
</evidence>
<dbReference type="RefSeq" id="WP_072796950.1">
    <property type="nucleotide sequence ID" value="NZ_FRAQ01000001.1"/>
</dbReference>
<gene>
    <name evidence="4" type="ORF">SAMN05216369_1981</name>
</gene>
<dbReference type="STRING" id="564117.SAMN05216369_1981"/>
<evidence type="ECO:0000313" key="4">
    <source>
        <dbReference type="EMBL" id="SHK42429.1"/>
    </source>
</evidence>
<organism evidence="4 5">
    <name type="scientific">Marinobacter antarcticus</name>
    <dbReference type="NCBI Taxonomy" id="564117"/>
    <lineage>
        <taxon>Bacteria</taxon>
        <taxon>Pseudomonadati</taxon>
        <taxon>Pseudomonadota</taxon>
        <taxon>Gammaproteobacteria</taxon>
        <taxon>Pseudomonadales</taxon>
        <taxon>Marinobacteraceae</taxon>
        <taxon>Marinobacter</taxon>
    </lineage>
</organism>
<keyword evidence="5" id="KW-1185">Reference proteome</keyword>
<name>A0A1M6SCQ8_9GAMM</name>
<reference evidence="5" key="1">
    <citation type="submission" date="2016-11" db="EMBL/GenBank/DDBJ databases">
        <authorList>
            <person name="Varghese N."/>
            <person name="Submissions S."/>
        </authorList>
    </citation>
    <scope>NUCLEOTIDE SEQUENCE [LARGE SCALE GENOMIC DNA]</scope>
    <source>
        <strain evidence="5">CGMCC 1.10835</strain>
    </source>
</reference>
<protein>
    <submittedName>
        <fullName evidence="4">Outer membrane beta-barrel protein</fullName>
    </submittedName>
</protein>
<dbReference type="Proteomes" id="UP000184497">
    <property type="component" value="Unassembled WGS sequence"/>
</dbReference>
<evidence type="ECO:0000259" key="3">
    <source>
        <dbReference type="Pfam" id="PF13505"/>
    </source>
</evidence>
<keyword evidence="1 2" id="KW-0732">Signal</keyword>
<dbReference type="NCBIfam" id="TIGR04565">
    <property type="entry name" value="OMP_myx_plus"/>
    <property type="match status" value="1"/>
</dbReference>
<accession>A0A1M6SCQ8</accession>
<dbReference type="EMBL" id="FRAQ01000001">
    <property type="protein sequence ID" value="SHK42429.1"/>
    <property type="molecule type" value="Genomic_DNA"/>
</dbReference>
<dbReference type="InterPro" id="IPR027385">
    <property type="entry name" value="Beta-barrel_OMP"/>
</dbReference>
<dbReference type="Pfam" id="PF13505">
    <property type="entry name" value="OMP_b-brl"/>
    <property type="match status" value="1"/>
</dbReference>
<evidence type="ECO:0000256" key="1">
    <source>
        <dbReference type="ARBA" id="ARBA00022729"/>
    </source>
</evidence>